<comment type="similarity">
    <text evidence="2 10">Belongs to the MIP/aquaporin (TC 1.A.8) family.</text>
</comment>
<evidence type="ECO:0000256" key="5">
    <source>
        <dbReference type="ARBA" id="ARBA00022692"/>
    </source>
</evidence>
<dbReference type="AlphaFoldDB" id="A0A6P7K8U5"/>
<proteinExistence type="inferred from homology"/>
<keyword evidence="7 11" id="KW-1133">Transmembrane helix</keyword>
<dbReference type="RefSeq" id="XP_028285860.1">
    <property type="nucleotide sequence ID" value="XM_028430059.1"/>
</dbReference>
<dbReference type="PANTHER" id="PTHR19139">
    <property type="entry name" value="AQUAPORIN TRANSPORTER"/>
    <property type="match status" value="1"/>
</dbReference>
<dbReference type="GO" id="GO:0015250">
    <property type="term" value="F:water channel activity"/>
    <property type="evidence" value="ECO:0007669"/>
    <property type="project" value="TreeGrafter"/>
</dbReference>
<feature type="transmembrane region" description="Helical" evidence="11">
    <location>
        <begin position="33"/>
        <end position="56"/>
    </location>
</feature>
<dbReference type="OrthoDB" id="3222at2759"/>
<keyword evidence="12" id="KW-1185">Reference proteome</keyword>
<dbReference type="InterPro" id="IPR023277">
    <property type="entry name" value="Aquaporin_8"/>
</dbReference>
<evidence type="ECO:0000313" key="12">
    <source>
        <dbReference type="Proteomes" id="UP000515145"/>
    </source>
</evidence>
<dbReference type="InterPro" id="IPR034294">
    <property type="entry name" value="Aquaporin_transptr"/>
</dbReference>
<evidence type="ECO:0000256" key="4">
    <source>
        <dbReference type="ARBA" id="ARBA00022553"/>
    </source>
</evidence>
<evidence type="ECO:0000256" key="6">
    <source>
        <dbReference type="ARBA" id="ARBA00022737"/>
    </source>
</evidence>
<dbReference type="GO" id="GO:0016323">
    <property type="term" value="C:basolateral plasma membrane"/>
    <property type="evidence" value="ECO:0007669"/>
    <property type="project" value="UniProtKB-SubCell"/>
</dbReference>
<evidence type="ECO:0000313" key="13">
    <source>
        <dbReference type="RefSeq" id="XP_028285860.1"/>
    </source>
</evidence>
<evidence type="ECO:0000256" key="8">
    <source>
        <dbReference type="ARBA" id="ARBA00023136"/>
    </source>
</evidence>
<evidence type="ECO:0000256" key="7">
    <source>
        <dbReference type="ARBA" id="ARBA00022989"/>
    </source>
</evidence>
<evidence type="ECO:0000256" key="3">
    <source>
        <dbReference type="ARBA" id="ARBA00022475"/>
    </source>
</evidence>
<reference evidence="13" key="1">
    <citation type="submission" date="2025-08" db="UniProtKB">
        <authorList>
            <consortium name="RefSeq"/>
        </authorList>
    </citation>
    <scope>IDENTIFICATION</scope>
</reference>
<dbReference type="InterPro" id="IPR023271">
    <property type="entry name" value="Aquaporin-like"/>
</dbReference>
<keyword evidence="10" id="KW-0813">Transport</keyword>
<keyword evidence="6" id="KW-0677">Repeat</keyword>
<accession>A0A6P7K8U5</accession>
<dbReference type="InterPro" id="IPR000425">
    <property type="entry name" value="MIP"/>
</dbReference>
<dbReference type="FunCoup" id="A0A6P7K8U5">
    <property type="interactions" value="1"/>
</dbReference>
<evidence type="ECO:0000256" key="9">
    <source>
        <dbReference type="ARBA" id="ARBA00023180"/>
    </source>
</evidence>
<dbReference type="Proteomes" id="UP000515145">
    <property type="component" value="Chromosome 19"/>
</dbReference>
<keyword evidence="8 11" id="KW-0472">Membrane</keyword>
<evidence type="ECO:0000256" key="10">
    <source>
        <dbReference type="RuleBase" id="RU000477"/>
    </source>
</evidence>
<gene>
    <name evidence="13" type="primary">LOC114451455</name>
</gene>
<sequence length="255" mass="27089">MSGPETKTEVFTITEVAEERSISSRNKRLYEQYVQPCLAELFGTTLFVFVGCSSVVGDVGSGLIQPALTHGLALGVLIMVFGQISGGHFNPVVSLSIYLCGGMKLRLLVPYIVSQMAGGTIGAGLTKAVYPPKSYESSLGGAFVPFAAELGRVTVAEVMLTLILTMVVCMGAVNRQTRTAMAPFCIGLTVTANIFAGGVLSGGCMNPARAFGPAVVANHWQHHWVYWVGPTSGALITTSLIRLLFGDQKTRILLR</sequence>
<keyword evidence="9" id="KW-0325">Glycoprotein</keyword>
<keyword evidence="5 10" id="KW-0812">Transmembrane</keyword>
<feature type="transmembrane region" description="Helical" evidence="11">
    <location>
        <begin position="180"/>
        <end position="204"/>
    </location>
</feature>
<feature type="transmembrane region" description="Helical" evidence="11">
    <location>
        <begin position="68"/>
        <end position="86"/>
    </location>
</feature>
<keyword evidence="4" id="KW-0597">Phosphoprotein</keyword>
<dbReference type="GeneID" id="114451455"/>
<feature type="transmembrane region" description="Helical" evidence="11">
    <location>
        <begin position="224"/>
        <end position="245"/>
    </location>
</feature>
<organism evidence="12 13">
    <name type="scientific">Parambassis ranga</name>
    <name type="common">Indian glassy fish</name>
    <dbReference type="NCBI Taxonomy" id="210632"/>
    <lineage>
        <taxon>Eukaryota</taxon>
        <taxon>Metazoa</taxon>
        <taxon>Chordata</taxon>
        <taxon>Craniata</taxon>
        <taxon>Vertebrata</taxon>
        <taxon>Euteleostomi</taxon>
        <taxon>Actinopterygii</taxon>
        <taxon>Neopterygii</taxon>
        <taxon>Teleostei</taxon>
        <taxon>Neoteleostei</taxon>
        <taxon>Acanthomorphata</taxon>
        <taxon>Ovalentaria</taxon>
        <taxon>Ambassidae</taxon>
        <taxon>Parambassis</taxon>
    </lineage>
</organism>
<dbReference type="Gene3D" id="1.20.1080.10">
    <property type="entry name" value="Glycerol uptake facilitator protein"/>
    <property type="match status" value="1"/>
</dbReference>
<dbReference type="Pfam" id="PF00230">
    <property type="entry name" value="MIP"/>
    <property type="match status" value="1"/>
</dbReference>
<dbReference type="InParanoid" id="A0A6P7K8U5"/>
<comment type="subcellular location">
    <subcellularLocation>
        <location evidence="1">Basolateral cell membrane</location>
        <topology evidence="1">Multi-pass membrane protein</topology>
    </subcellularLocation>
</comment>
<evidence type="ECO:0000256" key="11">
    <source>
        <dbReference type="SAM" id="Phobius"/>
    </source>
</evidence>
<feature type="transmembrane region" description="Helical" evidence="11">
    <location>
        <begin position="107"/>
        <end position="130"/>
    </location>
</feature>
<dbReference type="SUPFAM" id="SSF81338">
    <property type="entry name" value="Aquaporin-like"/>
    <property type="match status" value="1"/>
</dbReference>
<protein>
    <submittedName>
        <fullName evidence="13">Aquaporin-8-like</fullName>
    </submittedName>
</protein>
<keyword evidence="3" id="KW-1003">Cell membrane</keyword>
<dbReference type="PANTHER" id="PTHR19139:SF34">
    <property type="entry name" value="AQUAPORIN-4"/>
    <property type="match status" value="1"/>
</dbReference>
<feature type="transmembrane region" description="Helical" evidence="11">
    <location>
        <begin position="150"/>
        <end position="173"/>
    </location>
</feature>
<evidence type="ECO:0000256" key="1">
    <source>
        <dbReference type="ARBA" id="ARBA00004554"/>
    </source>
</evidence>
<dbReference type="PRINTS" id="PR02020">
    <property type="entry name" value="AQUAPORIN8"/>
</dbReference>
<evidence type="ECO:0000256" key="2">
    <source>
        <dbReference type="ARBA" id="ARBA00006175"/>
    </source>
</evidence>
<dbReference type="PRINTS" id="PR00783">
    <property type="entry name" value="MINTRINSICP"/>
</dbReference>
<dbReference type="FunFam" id="1.20.1080.10:FF:000019">
    <property type="entry name" value="AQuaPorin or aquaglyceroporin related"/>
    <property type="match status" value="1"/>
</dbReference>
<name>A0A6P7K8U5_9TELE</name>